<keyword evidence="5" id="KW-1185">Reference proteome</keyword>
<name>A0ABX8SG71_9ACTN</name>
<evidence type="ECO:0000256" key="1">
    <source>
        <dbReference type="SAM" id="MobiDB-lite"/>
    </source>
</evidence>
<dbReference type="RefSeq" id="WP_219080955.1">
    <property type="nucleotide sequence ID" value="NZ_CP079216.1"/>
</dbReference>
<proteinExistence type="predicted"/>
<feature type="signal peptide" evidence="2">
    <location>
        <begin position="1"/>
        <end position="24"/>
    </location>
</feature>
<dbReference type="Pfam" id="PF04213">
    <property type="entry name" value="HtaA"/>
    <property type="match status" value="1"/>
</dbReference>
<feature type="region of interest" description="Disordered" evidence="1">
    <location>
        <begin position="296"/>
        <end position="356"/>
    </location>
</feature>
<dbReference type="EMBL" id="CP079216">
    <property type="protein sequence ID" value="QXT62270.1"/>
    <property type="molecule type" value="Genomic_DNA"/>
</dbReference>
<dbReference type="InterPro" id="IPR007331">
    <property type="entry name" value="Htaa"/>
</dbReference>
<evidence type="ECO:0000256" key="2">
    <source>
        <dbReference type="SAM" id="SignalP"/>
    </source>
</evidence>
<gene>
    <name evidence="4" type="ORF">KDB89_10960</name>
</gene>
<sequence length="435" mass="44380">MRRWIIALVAGGLSLTLGLGTAAADDSNDVVDVNVVIPSFEREVDDAVLSWGVNPESGSGAFFGGCNFLSAGKAGNTGSSRVWAQSDGFYSAKSGNVTIEKPTSDTTWTRPTWADKCINARTGETVTTGTTDYGTGNRFVISGGSGTVNVSTNTAKVSWKGSVTLVMYGGLTYFWVTDPVLTLKNGTGTLTATAGGYGADRGNASVWTALTPRTVTIATLTDVSLGSDLGFSDEPAYRGVKVNTADDSQTRTGDDWGAFPQSFVDFAYVAGQGPYWHSSGGVRDFAKPPTALSVSWSASDRVDDAVPTTPPRGDGDDNTSGGGPSNSTDRPSSTATASNTGQAGSSGSGTTSGAPAQAVAATAAPVDVTPADAGWIAATTPDALLSSRGLIPAAAAVAEDPRALLVIASSALAALTAVAGVGFRRRWFVLPWSKG</sequence>
<evidence type="ECO:0000313" key="5">
    <source>
        <dbReference type="Proteomes" id="UP000824504"/>
    </source>
</evidence>
<protein>
    <submittedName>
        <fullName evidence="4">HtaA domain-containing protein</fullName>
    </submittedName>
</protein>
<dbReference type="Proteomes" id="UP000824504">
    <property type="component" value="Chromosome"/>
</dbReference>
<accession>A0ABX8SG71</accession>
<feature type="chain" id="PRO_5047035047" evidence="2">
    <location>
        <begin position="25"/>
        <end position="435"/>
    </location>
</feature>
<keyword evidence="2" id="KW-0732">Signal</keyword>
<feature type="domain" description="Htaa" evidence="3">
    <location>
        <begin position="123"/>
        <end position="222"/>
    </location>
</feature>
<feature type="compositionally biased region" description="Low complexity" evidence="1">
    <location>
        <begin position="332"/>
        <end position="356"/>
    </location>
</feature>
<organism evidence="4 5">
    <name type="scientific">Tessaracoccus palaemonis</name>
    <dbReference type="NCBI Taxonomy" id="2829499"/>
    <lineage>
        <taxon>Bacteria</taxon>
        <taxon>Bacillati</taxon>
        <taxon>Actinomycetota</taxon>
        <taxon>Actinomycetes</taxon>
        <taxon>Propionibacteriales</taxon>
        <taxon>Propionibacteriaceae</taxon>
        <taxon>Tessaracoccus</taxon>
    </lineage>
</organism>
<reference evidence="4 5" key="1">
    <citation type="submission" date="2021-07" db="EMBL/GenBank/DDBJ databases">
        <title>complete genome sequencing of Tessaracoccus sp.J1M15.</title>
        <authorList>
            <person name="Bae J.-W."/>
            <person name="Kim D.-y."/>
        </authorList>
    </citation>
    <scope>NUCLEOTIDE SEQUENCE [LARGE SCALE GENOMIC DNA]</scope>
    <source>
        <strain evidence="4 5">J1M15</strain>
    </source>
</reference>
<evidence type="ECO:0000259" key="3">
    <source>
        <dbReference type="Pfam" id="PF04213"/>
    </source>
</evidence>
<evidence type="ECO:0000313" key="4">
    <source>
        <dbReference type="EMBL" id="QXT62270.1"/>
    </source>
</evidence>